<dbReference type="InterPro" id="IPR000477">
    <property type="entry name" value="RT_dom"/>
</dbReference>
<dbReference type="Proteomes" id="UP000695022">
    <property type="component" value="Unplaced"/>
</dbReference>
<keyword evidence="1" id="KW-0479">Metal-binding</keyword>
<evidence type="ECO:0000313" key="5">
    <source>
        <dbReference type="RefSeq" id="XP_014663412.1"/>
    </source>
</evidence>
<evidence type="ECO:0000259" key="3">
    <source>
        <dbReference type="PROSITE" id="PS50878"/>
    </source>
</evidence>
<name>A0ABM1DTZ1_PRICU</name>
<dbReference type="PROSITE" id="PS50158">
    <property type="entry name" value="ZF_CCHC"/>
    <property type="match status" value="1"/>
</dbReference>
<dbReference type="RefSeq" id="XP_014663412.1">
    <property type="nucleotide sequence ID" value="XM_014807926.1"/>
</dbReference>
<dbReference type="Gene3D" id="3.10.10.10">
    <property type="entry name" value="HIV Type 1 Reverse Transcriptase, subunit A, domain 1"/>
    <property type="match status" value="1"/>
</dbReference>
<reference evidence="5" key="1">
    <citation type="submission" date="2025-08" db="UniProtKB">
        <authorList>
            <consortium name="RefSeq"/>
        </authorList>
    </citation>
    <scope>IDENTIFICATION</scope>
</reference>
<dbReference type="Pfam" id="PF00078">
    <property type="entry name" value="RVT_1"/>
    <property type="match status" value="1"/>
</dbReference>
<dbReference type="InterPro" id="IPR043502">
    <property type="entry name" value="DNA/RNA_pol_sf"/>
</dbReference>
<dbReference type="PANTHER" id="PTHR37984:SF13">
    <property type="entry name" value="RIBONUCLEASE H"/>
    <property type="match status" value="1"/>
</dbReference>
<evidence type="ECO:0000256" key="1">
    <source>
        <dbReference type="PROSITE-ProRule" id="PRU00047"/>
    </source>
</evidence>
<organism evidence="4 5">
    <name type="scientific">Priapulus caudatus</name>
    <name type="common">Priapulid worm</name>
    <dbReference type="NCBI Taxonomy" id="37621"/>
    <lineage>
        <taxon>Eukaryota</taxon>
        <taxon>Metazoa</taxon>
        <taxon>Ecdysozoa</taxon>
        <taxon>Scalidophora</taxon>
        <taxon>Priapulida</taxon>
        <taxon>Priapulimorpha</taxon>
        <taxon>Priapulimorphida</taxon>
        <taxon>Priapulidae</taxon>
        <taxon>Priapulus</taxon>
    </lineage>
</organism>
<keyword evidence="4" id="KW-1185">Reference proteome</keyword>
<feature type="domain" description="Reverse transcriptase" evidence="3">
    <location>
        <begin position="285"/>
        <end position="471"/>
    </location>
</feature>
<dbReference type="Pfam" id="PF00098">
    <property type="entry name" value="zf-CCHC"/>
    <property type="match status" value="1"/>
</dbReference>
<proteinExistence type="predicted"/>
<dbReference type="Gene3D" id="3.30.70.270">
    <property type="match status" value="1"/>
</dbReference>
<dbReference type="SMART" id="SM00343">
    <property type="entry name" value="ZnF_C2HC"/>
    <property type="match status" value="2"/>
</dbReference>
<dbReference type="SUPFAM" id="SSF57756">
    <property type="entry name" value="Retrovirus zinc finger-like domains"/>
    <property type="match status" value="1"/>
</dbReference>
<gene>
    <name evidence="5" type="primary">LOC106806078</name>
</gene>
<keyword evidence="1" id="KW-0863">Zinc-finger</keyword>
<dbReference type="InterPro" id="IPR043128">
    <property type="entry name" value="Rev_trsase/Diguanyl_cyclase"/>
</dbReference>
<evidence type="ECO:0000259" key="2">
    <source>
        <dbReference type="PROSITE" id="PS50158"/>
    </source>
</evidence>
<dbReference type="CDD" id="cd01647">
    <property type="entry name" value="RT_LTR"/>
    <property type="match status" value="1"/>
</dbReference>
<feature type="domain" description="CCHC-type" evidence="2">
    <location>
        <begin position="59"/>
        <end position="74"/>
    </location>
</feature>
<sequence length="510" mass="57372">MGLDFARAVNIAIETEDAARVAKETVYGAKSNPVNKVKEHKPFQKAQSPKEGGAKPKFKCYRCGKDNHLANDCRFKNAICNFCKKQGHIEPACMQKARDARHPVKQITHELVNMVMADDDSMPKLEVPIEIQGINHVVEIDTATNGNFVTENFWKKLGKPKLEKPKWRFESASKHDLPVLGTFTGTTTLPGSGFKHDIRYIVSTVPDLNLLGRAATDRLGISVDNAMQSAKREVNAVFDDLPTDKRLQAACRKLCDQYPDLWKDELGCLKDFELEEDLGKAYDDGIKRGVWKPVQFCDYGTPVVPVRKTHTPGKPKPKIRVCGDYSVTVNPQLETHRHPMPLPDDLMRKLGGGYGFTKIDLADAYNQVQLATLSQRRLALNTHRGVLLQLRLPFGIKSAPGYFQEIMEQLTSDLQGVAVYMDDILVSGKDPNDHVENLQRLLQRLNDRGLRCRLEKCHFAQPSVEYLGHRLSRNGIARVRKWMPSAKCRNRLTCQVSDPSWVPSSSTESS</sequence>
<accession>A0ABM1DTZ1</accession>
<dbReference type="SUPFAM" id="SSF56672">
    <property type="entry name" value="DNA/RNA polymerases"/>
    <property type="match status" value="1"/>
</dbReference>
<dbReference type="InterPro" id="IPR036875">
    <property type="entry name" value="Znf_CCHC_sf"/>
</dbReference>
<dbReference type="InterPro" id="IPR001878">
    <property type="entry name" value="Znf_CCHC"/>
</dbReference>
<dbReference type="InterPro" id="IPR050951">
    <property type="entry name" value="Retrovirus_Pol_polyprotein"/>
</dbReference>
<keyword evidence="1" id="KW-0862">Zinc</keyword>
<dbReference type="PANTHER" id="PTHR37984">
    <property type="entry name" value="PROTEIN CBG26694"/>
    <property type="match status" value="1"/>
</dbReference>
<protein>
    <submittedName>
        <fullName evidence="5">Uncharacterized protein K02A2.6-like</fullName>
    </submittedName>
</protein>
<dbReference type="PROSITE" id="PS50878">
    <property type="entry name" value="RT_POL"/>
    <property type="match status" value="1"/>
</dbReference>
<dbReference type="GeneID" id="106806078"/>
<evidence type="ECO:0000313" key="4">
    <source>
        <dbReference type="Proteomes" id="UP000695022"/>
    </source>
</evidence>
<dbReference type="Gene3D" id="4.10.60.10">
    <property type="entry name" value="Zinc finger, CCHC-type"/>
    <property type="match status" value="1"/>
</dbReference>